<dbReference type="InterPro" id="IPR008978">
    <property type="entry name" value="HSP20-like_chaperone"/>
</dbReference>
<dbReference type="RefSeq" id="WP_115451024.1">
    <property type="nucleotide sequence ID" value="NZ_QNQT01000002.1"/>
</dbReference>
<evidence type="ECO:0000313" key="1">
    <source>
        <dbReference type="EMBL" id="RDU37350.1"/>
    </source>
</evidence>
<evidence type="ECO:0008006" key="3">
    <source>
        <dbReference type="Google" id="ProtNLM"/>
    </source>
</evidence>
<gene>
    <name evidence="1" type="ORF">DRW41_05755</name>
</gene>
<comment type="caution">
    <text evidence="1">The sequence shown here is derived from an EMBL/GenBank/DDBJ whole genome shotgun (WGS) entry which is preliminary data.</text>
</comment>
<organism evidence="1 2">
    <name type="scientific">Neobacillus piezotolerans</name>
    <dbReference type="NCBI Taxonomy" id="2259171"/>
    <lineage>
        <taxon>Bacteria</taxon>
        <taxon>Bacillati</taxon>
        <taxon>Bacillota</taxon>
        <taxon>Bacilli</taxon>
        <taxon>Bacillales</taxon>
        <taxon>Bacillaceae</taxon>
        <taxon>Neobacillus</taxon>
    </lineage>
</organism>
<keyword evidence="2" id="KW-1185">Reference proteome</keyword>
<proteinExistence type="predicted"/>
<evidence type="ECO:0000313" key="2">
    <source>
        <dbReference type="Proteomes" id="UP000257144"/>
    </source>
</evidence>
<dbReference type="CDD" id="cd00298">
    <property type="entry name" value="ACD_sHsps_p23-like"/>
    <property type="match status" value="1"/>
</dbReference>
<reference evidence="1 2" key="1">
    <citation type="submission" date="2018-07" db="EMBL/GenBank/DDBJ databases">
        <title>Bacillus sp. YLB-04 draft genome sequence.</title>
        <authorList>
            <person name="Yu L."/>
            <person name="Tang X."/>
        </authorList>
    </citation>
    <scope>NUCLEOTIDE SEQUENCE [LARGE SCALE GENOMIC DNA]</scope>
    <source>
        <strain evidence="1 2">YLB-04</strain>
    </source>
</reference>
<protein>
    <recommendedName>
        <fullName evidence="3">Hsp20/alpha crystallin family protein</fullName>
    </recommendedName>
</protein>
<name>A0A3D8GSA5_9BACI</name>
<dbReference type="OrthoDB" id="2905328at2"/>
<dbReference type="Proteomes" id="UP000257144">
    <property type="component" value="Unassembled WGS sequence"/>
</dbReference>
<dbReference type="AlphaFoldDB" id="A0A3D8GSA5"/>
<sequence>MLPFPFFKGGLPKWLNQSFLNNDITKFVEDMVEKSIASSMKHVEMADILHAEQGEAMQTNPIESFQAATFESHDHVYVRMYIKNAEQLANLKIYHNTNQLIIEGLPTPESRQVLALPSMVKMKDSVSEYRDNYLQIKMRKRMDPQFTEVAVPPME</sequence>
<dbReference type="EMBL" id="QNQT01000002">
    <property type="protein sequence ID" value="RDU37350.1"/>
    <property type="molecule type" value="Genomic_DNA"/>
</dbReference>
<accession>A0A3D8GSA5</accession>
<dbReference type="SUPFAM" id="SSF49764">
    <property type="entry name" value="HSP20-like chaperones"/>
    <property type="match status" value="1"/>
</dbReference>